<accession>A0A8X8CFL7</accession>
<gene>
    <name evidence="2" type="ORF">POTOM_043168</name>
</gene>
<dbReference type="PANTHER" id="PTHR38224:SF1">
    <property type="entry name" value="PHLOEM SPECIFIC PROTEIN"/>
    <property type="match status" value="1"/>
</dbReference>
<protein>
    <submittedName>
        <fullName evidence="2">Uncharacterized protein</fullName>
    </submittedName>
</protein>
<proteinExistence type="predicted"/>
<feature type="compositionally biased region" description="Polar residues" evidence="1">
    <location>
        <begin position="1"/>
        <end position="20"/>
    </location>
</feature>
<organism evidence="2 3">
    <name type="scientific">Populus tomentosa</name>
    <name type="common">Chinese white poplar</name>
    <dbReference type="NCBI Taxonomy" id="118781"/>
    <lineage>
        <taxon>Eukaryota</taxon>
        <taxon>Viridiplantae</taxon>
        <taxon>Streptophyta</taxon>
        <taxon>Embryophyta</taxon>
        <taxon>Tracheophyta</taxon>
        <taxon>Spermatophyta</taxon>
        <taxon>Magnoliopsida</taxon>
        <taxon>eudicotyledons</taxon>
        <taxon>Gunneridae</taxon>
        <taxon>Pentapetalae</taxon>
        <taxon>rosids</taxon>
        <taxon>fabids</taxon>
        <taxon>Malpighiales</taxon>
        <taxon>Salicaceae</taxon>
        <taxon>Saliceae</taxon>
        <taxon>Populus</taxon>
    </lineage>
</organism>
<evidence type="ECO:0000313" key="3">
    <source>
        <dbReference type="Proteomes" id="UP000886885"/>
    </source>
</evidence>
<sequence>MSQGCAYQTGQRQGSNTTSGDYHDYISTLSKMPSVIHGAPQYPSVHKAFNNKVSQEEEVNGEADGFIQQKQKGFELCKWKTFKFP</sequence>
<evidence type="ECO:0000313" key="2">
    <source>
        <dbReference type="EMBL" id="KAG6753124.1"/>
    </source>
</evidence>
<dbReference type="PANTHER" id="PTHR38224">
    <property type="entry name" value="PHLOEM SPECIFIC PROTEIN"/>
    <property type="match status" value="1"/>
</dbReference>
<feature type="region of interest" description="Disordered" evidence="1">
    <location>
        <begin position="1"/>
        <end position="22"/>
    </location>
</feature>
<evidence type="ECO:0000256" key="1">
    <source>
        <dbReference type="SAM" id="MobiDB-lite"/>
    </source>
</evidence>
<dbReference type="OrthoDB" id="1246837at2759"/>
<reference evidence="2" key="1">
    <citation type="journal article" date="2020" name="bioRxiv">
        <title>Hybrid origin of Populus tomentosa Carr. identified through genome sequencing and phylogenomic analysis.</title>
        <authorList>
            <person name="An X."/>
            <person name="Gao K."/>
            <person name="Chen Z."/>
            <person name="Li J."/>
            <person name="Yang X."/>
            <person name="Yang X."/>
            <person name="Zhou J."/>
            <person name="Guo T."/>
            <person name="Zhao T."/>
            <person name="Huang S."/>
            <person name="Miao D."/>
            <person name="Khan W.U."/>
            <person name="Rao P."/>
            <person name="Ye M."/>
            <person name="Lei B."/>
            <person name="Liao W."/>
            <person name="Wang J."/>
            <person name="Ji L."/>
            <person name="Li Y."/>
            <person name="Guo B."/>
            <person name="Mustafa N.S."/>
            <person name="Li S."/>
            <person name="Yun Q."/>
            <person name="Keller S.R."/>
            <person name="Mao J."/>
            <person name="Zhang R."/>
            <person name="Strauss S.H."/>
        </authorList>
    </citation>
    <scope>NUCLEOTIDE SEQUENCE</scope>
    <source>
        <strain evidence="2">GM15</strain>
        <tissue evidence="2">Leaf</tissue>
    </source>
</reference>
<name>A0A8X8CFL7_POPTO</name>
<dbReference type="EMBL" id="JAAWWB010000024">
    <property type="protein sequence ID" value="KAG6753124.1"/>
    <property type="molecule type" value="Genomic_DNA"/>
</dbReference>
<dbReference type="AlphaFoldDB" id="A0A8X8CFL7"/>
<keyword evidence="3" id="KW-1185">Reference proteome</keyword>
<dbReference type="Proteomes" id="UP000886885">
    <property type="component" value="Chromosome 12D"/>
</dbReference>
<comment type="caution">
    <text evidence="2">The sequence shown here is derived from an EMBL/GenBank/DDBJ whole genome shotgun (WGS) entry which is preliminary data.</text>
</comment>